<name>A0A0C1PNV8_9LACO</name>
<dbReference type="RefSeq" id="WP_039144375.1">
    <property type="nucleotide sequence ID" value="NZ_JOJZ01000019.1"/>
</dbReference>
<protein>
    <submittedName>
        <fullName evidence="4">Conjugated bile salt hydrolase related amidase</fullName>
    </submittedName>
</protein>
<dbReference type="Gene3D" id="3.60.60.10">
    <property type="entry name" value="Penicillin V Acylase, Chain A"/>
    <property type="match status" value="1"/>
</dbReference>
<dbReference type="Proteomes" id="UP000031397">
    <property type="component" value="Unassembled WGS sequence"/>
</dbReference>
<feature type="domain" description="Choloylglycine hydrolase/NAAA C-terminal" evidence="3">
    <location>
        <begin position="2"/>
        <end position="314"/>
    </location>
</feature>
<accession>A0A0C1PNV8</accession>
<dbReference type="GO" id="GO:0016787">
    <property type="term" value="F:hydrolase activity"/>
    <property type="evidence" value="ECO:0007669"/>
    <property type="project" value="UniProtKB-KW"/>
</dbReference>
<dbReference type="GeneID" id="74913518"/>
<gene>
    <name evidence="4" type="ORF">LfDm3_0853</name>
</gene>
<evidence type="ECO:0000256" key="2">
    <source>
        <dbReference type="ARBA" id="ARBA00022801"/>
    </source>
</evidence>
<dbReference type="InterPro" id="IPR029055">
    <property type="entry name" value="Ntn_hydrolases_N"/>
</dbReference>
<comment type="similarity">
    <text evidence="1">Belongs to the peptidase C59 family.</text>
</comment>
<keyword evidence="5" id="KW-1185">Reference proteome</keyword>
<dbReference type="PANTHER" id="PTHR35527:SF2">
    <property type="entry name" value="HYDROLASE"/>
    <property type="match status" value="1"/>
</dbReference>
<proteinExistence type="inferred from homology"/>
<dbReference type="InterPro" id="IPR029132">
    <property type="entry name" value="CBAH/NAAA_C"/>
</dbReference>
<sequence length="340" mass="37746">MCTSIIIKSKDGHPFWGRTMDFIVPLFDSPEEKAAVPTKIVNISANHIIKSELKDWKSQYAVMGVGPDEGSILFDGINEHGITGDLQVLLETTHDSAENLEKRHLTPVFGEEFGTYVLTQCATLDDVKKLAQKTGLIDRDYVFHGKNGKLQLHYTFSDENGNSIVLEATNNGGFKIYDSVGVMTNSPEYSFHTTNLRNYISLDANNQKATKIGGKLPIEPIEGGTGYGMFGLPGDYTSPSRFVRATFIAKNIDEFSDTEGVSTLYNCFKPFIVPKGISRNPDTPGQSDSTQYWVGYDVKNRTLYLQTPTCLTMTRATLDPKATEMKKLDVDQTLKVNDPQ</sequence>
<dbReference type="OrthoDB" id="9794717at2"/>
<reference evidence="4 5" key="1">
    <citation type="submission" date="2014-06" db="EMBL/GenBank/DDBJ databases">
        <title>Functional and comparative genomic analyses of the Drosophila gut microbiota identify candidate symbiosis factors.</title>
        <authorList>
            <person name="Newell P.D."/>
            <person name="Chaston J.M."/>
            <person name="Douglas A.E."/>
        </authorList>
    </citation>
    <scope>NUCLEOTIDE SEQUENCE [LARGE SCALE GENOMIC DNA]</scope>
    <source>
        <strain evidence="4 5">DmCS_002</strain>
    </source>
</reference>
<evidence type="ECO:0000313" key="5">
    <source>
        <dbReference type="Proteomes" id="UP000031397"/>
    </source>
</evidence>
<evidence type="ECO:0000313" key="4">
    <source>
        <dbReference type="EMBL" id="KID41611.1"/>
    </source>
</evidence>
<dbReference type="EMBL" id="JOJZ01000019">
    <property type="protein sequence ID" value="KID41611.1"/>
    <property type="molecule type" value="Genomic_DNA"/>
</dbReference>
<evidence type="ECO:0000256" key="1">
    <source>
        <dbReference type="ARBA" id="ARBA00006625"/>
    </source>
</evidence>
<keyword evidence="2 4" id="KW-0378">Hydrolase</keyword>
<comment type="caution">
    <text evidence="4">The sequence shown here is derived from an EMBL/GenBank/DDBJ whole genome shotgun (WGS) entry which is preliminary data.</text>
</comment>
<evidence type="ECO:0000259" key="3">
    <source>
        <dbReference type="Pfam" id="PF02275"/>
    </source>
</evidence>
<dbReference type="PANTHER" id="PTHR35527">
    <property type="entry name" value="CHOLOYLGLYCINE HYDROLASE"/>
    <property type="match status" value="1"/>
</dbReference>
<dbReference type="Pfam" id="PF02275">
    <property type="entry name" value="CBAH"/>
    <property type="match status" value="1"/>
</dbReference>
<dbReference type="InterPro" id="IPR052193">
    <property type="entry name" value="Peptidase_C59"/>
</dbReference>
<dbReference type="PATRIC" id="fig|1614.7.peg.809"/>
<organism evidence="4 5">
    <name type="scientific">Fructilactobacillus fructivorans</name>
    <dbReference type="NCBI Taxonomy" id="1614"/>
    <lineage>
        <taxon>Bacteria</taxon>
        <taxon>Bacillati</taxon>
        <taxon>Bacillota</taxon>
        <taxon>Bacilli</taxon>
        <taxon>Lactobacillales</taxon>
        <taxon>Lactobacillaceae</taxon>
        <taxon>Fructilactobacillus</taxon>
    </lineage>
</organism>
<dbReference type="SUPFAM" id="SSF56235">
    <property type="entry name" value="N-terminal nucleophile aminohydrolases (Ntn hydrolases)"/>
    <property type="match status" value="1"/>
</dbReference>
<dbReference type="AlphaFoldDB" id="A0A0C1PNV8"/>